<proteinExistence type="inferred from homology"/>
<dbReference type="GO" id="GO:0042910">
    <property type="term" value="F:xenobiotic transmembrane transporter activity"/>
    <property type="evidence" value="ECO:0007669"/>
    <property type="project" value="InterPro"/>
</dbReference>
<protein>
    <recommendedName>
        <fullName evidence="6">Protein DETOXIFICATION</fullName>
    </recommendedName>
    <alternativeName>
        <fullName evidence="6">Multidrug and toxic compound extrusion protein</fullName>
    </alternativeName>
</protein>
<dbReference type="InterPro" id="IPR002528">
    <property type="entry name" value="MATE_fam"/>
</dbReference>
<evidence type="ECO:0000256" key="3">
    <source>
        <dbReference type="ARBA" id="ARBA00022692"/>
    </source>
</evidence>
<feature type="transmembrane region" description="Helical" evidence="6">
    <location>
        <begin position="109"/>
        <end position="134"/>
    </location>
</feature>
<sequence>MASEIPGQDEQVVESNNVKSILLELQELHRLAVPKLLINIVIYVQTFVSVYFLGMLGQKELAAGSFAVGFANIFGYSILTGLAQGIESICGQSFGGAKLPLLGLALQRMLIIMMLCSAFLCLLWTNVVSLLSAFPGIDLDMLNSAQTYLNYSRPDLFAKSLLLPLEIFLRSQQLTQPVMYTTTFSALLHLPINFLLLYRFDMGLRGVALAMSLTDFIHIGLLSLYLQWSGICRRTWMRLDWKVVTSLGPMLKLALNSCIAVAIEWWWYEIILLSASFLPYSEASVASMGILIRLTALTYMLPSSLAAAVSTRIGNELGANKPDQARIATLAATAYSFLWAFVACSFIIAMRNSWGLWFTKDATSLDLTSKALPVLGLCEIGNYPQTVAYGILMGSSRPDVSVKIYFVAFYLVGLPTAMILAFYFGVGLVGFWYGLLAAQITCAALMLILRLSASCLLQLEQLTSHTIPLSLPADAIADMLQCT</sequence>
<comment type="caution">
    <text evidence="7">The sequence shown here is derived from an EMBL/GenBank/DDBJ whole genome shotgun (WGS) entry which is preliminary data.</text>
</comment>
<evidence type="ECO:0000313" key="7">
    <source>
        <dbReference type="EMBL" id="OAE31359.1"/>
    </source>
</evidence>
<feature type="transmembrane region" description="Helical" evidence="6">
    <location>
        <begin position="330"/>
        <end position="351"/>
    </location>
</feature>
<dbReference type="PANTHER" id="PTHR11206">
    <property type="entry name" value="MULTIDRUG RESISTANCE PROTEIN"/>
    <property type="match status" value="1"/>
</dbReference>
<keyword evidence="4 6" id="KW-1133">Transmembrane helix</keyword>
<feature type="transmembrane region" description="Helical" evidence="6">
    <location>
        <begin position="36"/>
        <end position="54"/>
    </location>
</feature>
<feature type="transmembrane region" description="Helical" evidence="6">
    <location>
        <begin position="247"/>
        <end position="268"/>
    </location>
</feature>
<dbReference type="GO" id="GO:1990961">
    <property type="term" value="P:xenobiotic detoxification by transmembrane export across the plasma membrane"/>
    <property type="evidence" value="ECO:0007669"/>
    <property type="project" value="InterPro"/>
</dbReference>
<evidence type="ECO:0000256" key="5">
    <source>
        <dbReference type="ARBA" id="ARBA00023136"/>
    </source>
</evidence>
<evidence type="ECO:0000256" key="6">
    <source>
        <dbReference type="RuleBase" id="RU004914"/>
    </source>
</evidence>
<evidence type="ECO:0000313" key="8">
    <source>
        <dbReference type="Proteomes" id="UP000077202"/>
    </source>
</evidence>
<name>A0A176WE51_MARPO</name>
<evidence type="ECO:0000256" key="4">
    <source>
        <dbReference type="ARBA" id="ARBA00022989"/>
    </source>
</evidence>
<comment type="similarity">
    <text evidence="2 6">Belongs to the multi antimicrobial extrusion (MATE) (TC 2.A.66.1) family.</text>
</comment>
<evidence type="ECO:0000256" key="2">
    <source>
        <dbReference type="ARBA" id="ARBA00010199"/>
    </source>
</evidence>
<dbReference type="CDD" id="cd13132">
    <property type="entry name" value="MATE_eukaryotic"/>
    <property type="match status" value="1"/>
</dbReference>
<feature type="transmembrane region" description="Helical" evidence="6">
    <location>
        <begin position="288"/>
        <end position="309"/>
    </location>
</feature>
<dbReference type="NCBIfam" id="TIGR00797">
    <property type="entry name" value="matE"/>
    <property type="match status" value="1"/>
</dbReference>
<feature type="transmembrane region" description="Helical" evidence="6">
    <location>
        <begin position="178"/>
        <end position="200"/>
    </location>
</feature>
<dbReference type="GO" id="GO:0015297">
    <property type="term" value="F:antiporter activity"/>
    <property type="evidence" value="ECO:0007669"/>
    <property type="project" value="InterPro"/>
</dbReference>
<reference evidence="7" key="1">
    <citation type="submission" date="2016-03" db="EMBL/GenBank/DDBJ databases">
        <title>Mechanisms controlling the formation of the plant cell surface in tip-growing cells are functionally conserved among land plants.</title>
        <authorList>
            <person name="Honkanen S."/>
            <person name="Jones V.A."/>
            <person name="Morieri G."/>
            <person name="Champion C."/>
            <person name="Hetherington A.J."/>
            <person name="Kelly S."/>
            <person name="Saint-Marcoux D."/>
            <person name="Proust H."/>
            <person name="Prescott H."/>
            <person name="Dolan L."/>
        </authorList>
    </citation>
    <scope>NUCLEOTIDE SEQUENCE [LARGE SCALE GENOMIC DNA]</scope>
    <source>
        <tissue evidence="7">Whole gametophyte</tissue>
    </source>
</reference>
<feature type="transmembrane region" description="Helical" evidence="6">
    <location>
        <begin position="206"/>
        <end position="226"/>
    </location>
</feature>
<dbReference type="Pfam" id="PF01554">
    <property type="entry name" value="MatE"/>
    <property type="match status" value="2"/>
</dbReference>
<keyword evidence="3 6" id="KW-0812">Transmembrane</keyword>
<evidence type="ECO:0000256" key="1">
    <source>
        <dbReference type="ARBA" id="ARBA00004141"/>
    </source>
</evidence>
<dbReference type="InterPro" id="IPR045069">
    <property type="entry name" value="MATE_euk"/>
</dbReference>
<organism evidence="7 8">
    <name type="scientific">Marchantia polymorpha subsp. ruderalis</name>
    <dbReference type="NCBI Taxonomy" id="1480154"/>
    <lineage>
        <taxon>Eukaryota</taxon>
        <taxon>Viridiplantae</taxon>
        <taxon>Streptophyta</taxon>
        <taxon>Embryophyta</taxon>
        <taxon>Marchantiophyta</taxon>
        <taxon>Marchantiopsida</taxon>
        <taxon>Marchantiidae</taxon>
        <taxon>Marchantiales</taxon>
        <taxon>Marchantiaceae</taxon>
        <taxon>Marchantia</taxon>
    </lineage>
</organism>
<dbReference type="EMBL" id="LVLJ01001114">
    <property type="protein sequence ID" value="OAE31359.1"/>
    <property type="molecule type" value="Genomic_DNA"/>
</dbReference>
<feature type="transmembrane region" description="Helical" evidence="6">
    <location>
        <begin position="61"/>
        <end position="79"/>
    </location>
</feature>
<comment type="subcellular location">
    <subcellularLocation>
        <location evidence="1">Membrane</location>
        <topology evidence="1">Multi-pass membrane protein</topology>
    </subcellularLocation>
</comment>
<dbReference type="Proteomes" id="UP000077202">
    <property type="component" value="Unassembled WGS sequence"/>
</dbReference>
<dbReference type="AlphaFoldDB" id="A0A176WE51"/>
<gene>
    <name evidence="7" type="ORF">AXG93_4510s1350</name>
</gene>
<dbReference type="GO" id="GO:0016020">
    <property type="term" value="C:membrane"/>
    <property type="evidence" value="ECO:0007669"/>
    <property type="project" value="UniProtKB-SubCell"/>
</dbReference>
<feature type="transmembrane region" description="Helical" evidence="6">
    <location>
        <begin position="430"/>
        <end position="449"/>
    </location>
</feature>
<keyword evidence="5 6" id="KW-0472">Membrane</keyword>
<feature type="transmembrane region" description="Helical" evidence="6">
    <location>
        <begin position="404"/>
        <end position="424"/>
    </location>
</feature>
<keyword evidence="8" id="KW-1185">Reference proteome</keyword>
<accession>A0A176WE51</accession>